<protein>
    <recommendedName>
        <fullName evidence="3">DUF7315 domain-containing protein</fullName>
    </recommendedName>
</protein>
<reference evidence="4 5" key="1">
    <citation type="submission" date="2016-10" db="EMBL/GenBank/DDBJ databases">
        <authorList>
            <person name="Varghese N."/>
            <person name="Submissions S."/>
        </authorList>
    </citation>
    <scope>NUCLEOTIDE SEQUENCE [LARGE SCALE GENOMIC DNA]</scope>
    <source>
        <strain evidence="4 5">CGMCC 1.6377</strain>
    </source>
</reference>
<feature type="transmembrane region" description="Helical" evidence="2">
    <location>
        <begin position="75"/>
        <end position="96"/>
    </location>
</feature>
<keyword evidence="2" id="KW-0812">Transmembrane</keyword>
<dbReference type="EMBL" id="FOPZ01000009">
    <property type="protein sequence ID" value="SFH57331.1"/>
    <property type="molecule type" value="Genomic_DNA"/>
</dbReference>
<evidence type="ECO:0000313" key="4">
    <source>
        <dbReference type="EMBL" id="SFH57331.1"/>
    </source>
</evidence>
<keyword evidence="2" id="KW-1133">Transmembrane helix</keyword>
<feature type="transmembrane region" description="Helical" evidence="2">
    <location>
        <begin position="103"/>
        <end position="121"/>
    </location>
</feature>
<name>A0A1I3B6J8_9EURY</name>
<dbReference type="AlphaFoldDB" id="A0A1I3B6J8"/>
<keyword evidence="2" id="KW-0472">Membrane</keyword>
<evidence type="ECO:0000256" key="2">
    <source>
        <dbReference type="SAM" id="Phobius"/>
    </source>
</evidence>
<feature type="region of interest" description="Disordered" evidence="1">
    <location>
        <begin position="1"/>
        <end position="60"/>
    </location>
</feature>
<keyword evidence="5" id="KW-1185">Reference proteome</keyword>
<dbReference type="Pfam" id="PF23997">
    <property type="entry name" value="DUF7315"/>
    <property type="match status" value="1"/>
</dbReference>
<evidence type="ECO:0000313" key="5">
    <source>
        <dbReference type="Proteomes" id="UP000323537"/>
    </source>
</evidence>
<dbReference type="InterPro" id="IPR055739">
    <property type="entry name" value="DUF7315"/>
</dbReference>
<feature type="compositionally biased region" description="Basic and acidic residues" evidence="1">
    <location>
        <begin position="10"/>
        <end position="33"/>
    </location>
</feature>
<proteinExistence type="predicted"/>
<evidence type="ECO:0000259" key="3">
    <source>
        <dbReference type="Pfam" id="PF23997"/>
    </source>
</evidence>
<feature type="transmembrane region" description="Helical" evidence="2">
    <location>
        <begin position="127"/>
        <end position="146"/>
    </location>
</feature>
<organism evidence="4 5">
    <name type="scientific">Halorubrum aquaticum</name>
    <dbReference type="NCBI Taxonomy" id="387340"/>
    <lineage>
        <taxon>Archaea</taxon>
        <taxon>Methanobacteriati</taxon>
        <taxon>Methanobacteriota</taxon>
        <taxon>Stenosarchaea group</taxon>
        <taxon>Halobacteria</taxon>
        <taxon>Halobacteriales</taxon>
        <taxon>Haloferacaceae</taxon>
        <taxon>Halorubrum</taxon>
    </lineage>
</organism>
<dbReference type="Proteomes" id="UP000323537">
    <property type="component" value="Unassembled WGS sequence"/>
</dbReference>
<sequence length="164" mass="17188">MPDTDDPVDRDESADRTESADRDGFGDHDERQAVDATGDPIAADDEEDPRNEPVGPRVGPNGREVVVPLRLYKTVTALSTLAAVVTYLVGFVLIDAATLQVSVVRRLIVFALGAVGIGLAADTLTALLAIAGVGSILLGTAVYVLGTRFRAQGMGKPQEDSNEG</sequence>
<gene>
    <name evidence="4" type="ORF">SAMN04488066_109102</name>
</gene>
<feature type="domain" description="DUF7315" evidence="3">
    <location>
        <begin position="63"/>
        <end position="163"/>
    </location>
</feature>
<accession>A0A1I3B6J8</accession>
<evidence type="ECO:0000256" key="1">
    <source>
        <dbReference type="SAM" id="MobiDB-lite"/>
    </source>
</evidence>